<organism evidence="2 3">
    <name type="scientific">Albidovulum salinarum</name>
    <dbReference type="NCBI Taxonomy" id="2984153"/>
    <lineage>
        <taxon>Bacteria</taxon>
        <taxon>Pseudomonadati</taxon>
        <taxon>Pseudomonadota</taxon>
        <taxon>Alphaproteobacteria</taxon>
        <taxon>Rhodobacterales</taxon>
        <taxon>Paracoccaceae</taxon>
        <taxon>Albidovulum</taxon>
    </lineage>
</organism>
<dbReference type="RefSeq" id="WP_263339703.1">
    <property type="nucleotide sequence ID" value="NZ_JAOVQO010000021.1"/>
</dbReference>
<dbReference type="InterPro" id="IPR050982">
    <property type="entry name" value="Auxin_biosynth/cation_transpt"/>
</dbReference>
<dbReference type="EMBL" id="JAOVQO010000021">
    <property type="protein sequence ID" value="MCU9850102.1"/>
    <property type="molecule type" value="Genomic_DNA"/>
</dbReference>
<proteinExistence type="predicted"/>
<sequence length="415" mass="44493">MPLRVDTIIMGAGHAGLALSHCLTEKRIDHVVLERGRVGERWFSERWPGLRLLSPNSMTRLPGLGRLSEPDGFMRASDFAGLLDRYGHGFGAPVQTGCEVLSVTRVEGHFLVQTTTGDFSTRAVVVATGACDQPAVPAWAHGLPGSIRQISARDYTGPDTLDEGGVLVVGASASGVQLAGEIHASGRPVTIAAGRHVRAPRRYRGRDFVDWLDRTGFLYEPRDPTISNKRLQGLPSFQLTGSEDGKEVGLDRLSAQGVTIAGRALGVSSGKVPFAGSLRETVDEAEARLHRLLSMIDQFISEMGFLAPQSPEAWLRPAVLGDGPSQTDLQAAGIRTVVWATGFRRAYPWLRLPVLSSQGEILHAGGVTPEPGLFALGLPFMRHRSSAFIYGAGRDAEAIAEAVATHLSNSKRIAA</sequence>
<accession>A0ABT2XAP0</accession>
<keyword evidence="1" id="KW-0560">Oxidoreductase</keyword>
<dbReference type="PANTHER" id="PTHR43539:SF78">
    <property type="entry name" value="FLAVIN-CONTAINING MONOOXYGENASE"/>
    <property type="match status" value="1"/>
</dbReference>
<reference evidence="2 3" key="1">
    <citation type="submission" date="2022-10" db="EMBL/GenBank/DDBJ databases">
        <title>Defluviimonas sp. nov., isolated from ocean surface sediments.</title>
        <authorList>
            <person name="He W."/>
            <person name="Wang L."/>
            <person name="Zhang D.-F."/>
        </authorList>
    </citation>
    <scope>NUCLEOTIDE SEQUENCE [LARGE SCALE GENOMIC DNA]</scope>
    <source>
        <strain evidence="2 3">WL0024</strain>
    </source>
</reference>
<comment type="caution">
    <text evidence="2">The sequence shown here is derived from an EMBL/GenBank/DDBJ whole genome shotgun (WGS) entry which is preliminary data.</text>
</comment>
<gene>
    <name evidence="2" type="ORF">OEZ60_19080</name>
</gene>
<dbReference type="Pfam" id="PF13738">
    <property type="entry name" value="Pyr_redox_3"/>
    <property type="match status" value="1"/>
</dbReference>
<evidence type="ECO:0000313" key="3">
    <source>
        <dbReference type="Proteomes" id="UP001209535"/>
    </source>
</evidence>
<evidence type="ECO:0000256" key="1">
    <source>
        <dbReference type="ARBA" id="ARBA00023002"/>
    </source>
</evidence>
<dbReference type="PANTHER" id="PTHR43539">
    <property type="entry name" value="FLAVIN-BINDING MONOOXYGENASE-LIKE PROTEIN (AFU_ORTHOLOGUE AFUA_4G09220)"/>
    <property type="match status" value="1"/>
</dbReference>
<dbReference type="SUPFAM" id="SSF51905">
    <property type="entry name" value="FAD/NAD(P)-binding domain"/>
    <property type="match status" value="1"/>
</dbReference>
<dbReference type="Gene3D" id="3.50.50.60">
    <property type="entry name" value="FAD/NAD(P)-binding domain"/>
    <property type="match status" value="2"/>
</dbReference>
<evidence type="ECO:0000313" key="2">
    <source>
        <dbReference type="EMBL" id="MCU9850102.1"/>
    </source>
</evidence>
<name>A0ABT2XAP0_9RHOB</name>
<dbReference type="PRINTS" id="PR00411">
    <property type="entry name" value="PNDRDTASEI"/>
</dbReference>
<dbReference type="InterPro" id="IPR036188">
    <property type="entry name" value="FAD/NAD-bd_sf"/>
</dbReference>
<dbReference type="Proteomes" id="UP001209535">
    <property type="component" value="Unassembled WGS sequence"/>
</dbReference>
<protein>
    <submittedName>
        <fullName evidence="2">NAD(P)/FAD-dependent oxidoreductase</fullName>
    </submittedName>
</protein>
<keyword evidence="3" id="KW-1185">Reference proteome</keyword>